<organism evidence="2 3">
    <name type="scientific">Portunus trituberculatus</name>
    <name type="common">Swimming crab</name>
    <name type="synonym">Neptunus trituberculatus</name>
    <dbReference type="NCBI Taxonomy" id="210409"/>
    <lineage>
        <taxon>Eukaryota</taxon>
        <taxon>Metazoa</taxon>
        <taxon>Ecdysozoa</taxon>
        <taxon>Arthropoda</taxon>
        <taxon>Crustacea</taxon>
        <taxon>Multicrustacea</taxon>
        <taxon>Malacostraca</taxon>
        <taxon>Eumalacostraca</taxon>
        <taxon>Eucarida</taxon>
        <taxon>Decapoda</taxon>
        <taxon>Pleocyemata</taxon>
        <taxon>Brachyura</taxon>
        <taxon>Eubrachyura</taxon>
        <taxon>Portunoidea</taxon>
        <taxon>Portunidae</taxon>
        <taxon>Portuninae</taxon>
        <taxon>Portunus</taxon>
    </lineage>
</organism>
<dbReference type="EMBL" id="VSRR010000206">
    <property type="protein sequence ID" value="MPC12265.1"/>
    <property type="molecule type" value="Genomic_DNA"/>
</dbReference>
<dbReference type="AlphaFoldDB" id="A0A5B7CSP6"/>
<keyword evidence="3" id="KW-1185">Reference proteome</keyword>
<evidence type="ECO:0000313" key="3">
    <source>
        <dbReference type="Proteomes" id="UP000324222"/>
    </source>
</evidence>
<gene>
    <name evidence="2" type="ORF">E2C01_004947</name>
</gene>
<dbReference type="Proteomes" id="UP000324222">
    <property type="component" value="Unassembled WGS sequence"/>
</dbReference>
<evidence type="ECO:0000256" key="1">
    <source>
        <dbReference type="SAM" id="MobiDB-lite"/>
    </source>
</evidence>
<protein>
    <submittedName>
        <fullName evidence="2">Uncharacterized protein</fullName>
    </submittedName>
</protein>
<name>A0A5B7CSP6_PORTR</name>
<comment type="caution">
    <text evidence="2">The sequence shown here is derived from an EMBL/GenBank/DDBJ whole genome shotgun (WGS) entry which is preliminary data.</text>
</comment>
<feature type="region of interest" description="Disordered" evidence="1">
    <location>
        <begin position="13"/>
        <end position="50"/>
    </location>
</feature>
<accession>A0A5B7CSP6</accession>
<proteinExistence type="predicted"/>
<reference evidence="2 3" key="1">
    <citation type="submission" date="2019-05" db="EMBL/GenBank/DDBJ databases">
        <title>Another draft genome of Portunus trituberculatus and its Hox gene families provides insights of decapod evolution.</title>
        <authorList>
            <person name="Jeong J.-H."/>
            <person name="Song I."/>
            <person name="Kim S."/>
            <person name="Choi T."/>
            <person name="Kim D."/>
            <person name="Ryu S."/>
            <person name="Kim W."/>
        </authorList>
    </citation>
    <scope>NUCLEOTIDE SEQUENCE [LARGE SCALE GENOMIC DNA]</scope>
    <source>
        <tissue evidence="2">Muscle</tissue>
    </source>
</reference>
<sequence>MDSRHRCSRYCLRAASPRGPPSHHPLSGSLREPVPSQPYSQATPFMPWPNDPRHPAPALMTNLEVNYEDYMREIV</sequence>
<evidence type="ECO:0000313" key="2">
    <source>
        <dbReference type="EMBL" id="MPC12265.1"/>
    </source>
</evidence>